<accession>A0ABZ0HVV8</accession>
<dbReference type="RefSeq" id="WP_407339475.1">
    <property type="nucleotide sequence ID" value="NZ_CP136862.1"/>
</dbReference>
<dbReference type="EMBL" id="CP136862">
    <property type="protein sequence ID" value="WOJ90031.1"/>
    <property type="molecule type" value="Genomic_DNA"/>
</dbReference>
<evidence type="ECO:0000313" key="1">
    <source>
        <dbReference type="EMBL" id="WOJ90031.1"/>
    </source>
</evidence>
<reference evidence="1 2" key="1">
    <citation type="submission" date="2023-10" db="EMBL/GenBank/DDBJ databases">
        <title>Novel methanotroph of the genus Methylocapsa from a subarctic wetland.</title>
        <authorList>
            <person name="Belova S.E."/>
            <person name="Oshkin I.Y."/>
            <person name="Miroshnikov K."/>
            <person name="Dedysh S.N."/>
        </authorList>
    </citation>
    <scope>NUCLEOTIDE SEQUENCE [LARGE SCALE GENOMIC DNA]</scope>
    <source>
        <strain evidence="1 2">RX1</strain>
    </source>
</reference>
<protein>
    <submittedName>
        <fullName evidence="1">Uncharacterized protein</fullName>
    </submittedName>
</protein>
<name>A0ABZ0HVV8_9HYPH</name>
<evidence type="ECO:0000313" key="2">
    <source>
        <dbReference type="Proteomes" id="UP001626536"/>
    </source>
</evidence>
<organism evidence="1 2">
    <name type="scientific">Methylocapsa polymorpha</name>
    <dbReference type="NCBI Taxonomy" id="3080828"/>
    <lineage>
        <taxon>Bacteria</taxon>
        <taxon>Pseudomonadati</taxon>
        <taxon>Pseudomonadota</taxon>
        <taxon>Alphaproteobacteria</taxon>
        <taxon>Hyphomicrobiales</taxon>
        <taxon>Beijerinckiaceae</taxon>
        <taxon>Methylocapsa</taxon>
    </lineage>
</organism>
<keyword evidence="2" id="KW-1185">Reference proteome</keyword>
<dbReference type="Proteomes" id="UP001626536">
    <property type="component" value="Chromosome"/>
</dbReference>
<proteinExistence type="predicted"/>
<sequence length="82" mass="9081">MPPCFFFFCMMIAPTPGIVPDGAGGYVPITNSRVLPDGSLRPYYPPIDGPYFGEATEILIDPPVEPLPDYWVEPVVPPVMRR</sequence>
<gene>
    <name evidence="1" type="ORF">RZS28_01585</name>
</gene>